<feature type="compositionally biased region" description="Polar residues" evidence="2">
    <location>
        <begin position="727"/>
        <end position="744"/>
    </location>
</feature>
<evidence type="ECO:0000256" key="2">
    <source>
        <dbReference type="SAM" id="MobiDB-lite"/>
    </source>
</evidence>
<evidence type="ECO:0000256" key="3">
    <source>
        <dbReference type="SAM" id="SignalP"/>
    </source>
</evidence>
<feature type="compositionally biased region" description="Low complexity" evidence="2">
    <location>
        <begin position="551"/>
        <end position="580"/>
    </location>
</feature>
<dbReference type="EMBL" id="CADEPI010000283">
    <property type="protein sequence ID" value="CAB3382764.1"/>
    <property type="molecule type" value="Genomic_DNA"/>
</dbReference>
<feature type="compositionally biased region" description="Low complexity" evidence="2">
    <location>
        <begin position="177"/>
        <end position="192"/>
    </location>
</feature>
<name>A0A8S1DXI1_9INSE</name>
<accession>A0A8S1DXI1</accession>
<feature type="chain" id="PRO_5035815852" evidence="3">
    <location>
        <begin position="20"/>
        <end position="753"/>
    </location>
</feature>
<keyword evidence="1" id="KW-0175">Coiled coil</keyword>
<evidence type="ECO:0000313" key="5">
    <source>
        <dbReference type="Proteomes" id="UP000494165"/>
    </source>
</evidence>
<reference evidence="4 5" key="1">
    <citation type="submission" date="2020-04" db="EMBL/GenBank/DDBJ databases">
        <authorList>
            <person name="Alioto T."/>
            <person name="Alioto T."/>
            <person name="Gomez Garrido J."/>
        </authorList>
    </citation>
    <scope>NUCLEOTIDE SEQUENCE [LARGE SCALE GENOMIC DNA]</scope>
</reference>
<sequence>MRALLALAALSACFIAATCDPVPAPPPRTVIRHQGPQRRAASFGGETLQRLVSWMFPGQEKNSRAYAAATHHSPAIIRAPPKYGPPPPPPRAKFTGHLNPPQKCNPCNKVPWIPIPHAQFQDGGAVFAVVRAPQLHQGLHGGEQPSAPVYHHTPLPQGYLPGSQKPEGSVAVEEHVAAPSGPSGHSGPSGAGLQPPEIVPSIPVADYISSIEYPISVVQSPIIDVGGSNAVQHEAQETRLDLPAVGEVEHNEQPAPAAATTAAASNNNDNTPLAINAGIGGAQHFPPRTLVPTPAPQPIRQFTSPGTLRQLPPSAEGLQPPPLPAQPVQHPYRFEFFSPSVTNGLLNVNIQPAEVPTTQAPWSPSAPPAESGPALIEAANPQPQNSLLEGEASGLRNHWHHREINHQFQESKLVASEVPSEAPQPVQTTTEKPVTHILASDLRKLLLRDQEKQQQQALNSLQNNIDSWTAQEFSNPDANNIVDDTIKQTSTTAVAATSAKAIPNDYFPTSPSYLQPTLRPSYYEPEASGSISHNVHAKVFSKGAIIKAARTRPTTEASTTTTTEEATTTDFTTDYPTTTPEPKRTTTWDRLTVGFSKSSNEKVYVVTPMSTHEWTAGTTTTPKIPTASTEKPTKGYFVKSKTATKYYETTPPTEDPAFNASAFRSPRFTVRPTIASVAKIVDVRTASPISRGNRYYTVTTPDSFDTTTANPVTAERRSSNVPFDLTTVPTYTPPSGQSVQTSAGHSKVKVEKN</sequence>
<keyword evidence="5" id="KW-1185">Reference proteome</keyword>
<keyword evidence="3" id="KW-0732">Signal</keyword>
<feature type="region of interest" description="Disordered" evidence="2">
    <location>
        <begin position="550"/>
        <end position="585"/>
    </location>
</feature>
<dbReference type="AlphaFoldDB" id="A0A8S1DXI1"/>
<dbReference type="Proteomes" id="UP000494165">
    <property type="component" value="Unassembled WGS sequence"/>
</dbReference>
<protein>
    <submittedName>
        <fullName evidence="4">Uncharacterized protein</fullName>
    </submittedName>
</protein>
<evidence type="ECO:0000256" key="1">
    <source>
        <dbReference type="SAM" id="Coils"/>
    </source>
</evidence>
<gene>
    <name evidence="4" type="ORF">CLODIP_2_CD12537</name>
</gene>
<feature type="coiled-coil region" evidence="1">
    <location>
        <begin position="444"/>
        <end position="471"/>
    </location>
</feature>
<feature type="region of interest" description="Disordered" evidence="2">
    <location>
        <begin position="175"/>
        <end position="195"/>
    </location>
</feature>
<organism evidence="4 5">
    <name type="scientific">Cloeon dipterum</name>
    <dbReference type="NCBI Taxonomy" id="197152"/>
    <lineage>
        <taxon>Eukaryota</taxon>
        <taxon>Metazoa</taxon>
        <taxon>Ecdysozoa</taxon>
        <taxon>Arthropoda</taxon>
        <taxon>Hexapoda</taxon>
        <taxon>Insecta</taxon>
        <taxon>Pterygota</taxon>
        <taxon>Palaeoptera</taxon>
        <taxon>Ephemeroptera</taxon>
        <taxon>Pisciforma</taxon>
        <taxon>Baetidae</taxon>
        <taxon>Cloeon</taxon>
    </lineage>
</organism>
<evidence type="ECO:0000313" key="4">
    <source>
        <dbReference type="EMBL" id="CAB3382764.1"/>
    </source>
</evidence>
<feature type="region of interest" description="Disordered" evidence="2">
    <location>
        <begin position="707"/>
        <end position="753"/>
    </location>
</feature>
<feature type="signal peptide" evidence="3">
    <location>
        <begin position="1"/>
        <end position="19"/>
    </location>
</feature>
<comment type="caution">
    <text evidence="4">The sequence shown here is derived from an EMBL/GenBank/DDBJ whole genome shotgun (WGS) entry which is preliminary data.</text>
</comment>
<proteinExistence type="predicted"/>
<dbReference type="OrthoDB" id="6630523at2759"/>